<dbReference type="Pfam" id="PF19190">
    <property type="entry name" value="BACON_2"/>
    <property type="match status" value="2"/>
</dbReference>
<dbReference type="AlphaFoldDB" id="C9MQG3"/>
<name>C9MQG3_9BACT</name>
<sequence length="568" mass="64065">MPFIYLMKNCYILNISTKFKYYRIKTVKSMNLRKTFYSLFLSGFLLCLFSCAKEDEFELPTLVLSENSVTFDKGANEKNISVTTNQSNWVASSPQEGDWLSLVQDGNLLKVKVGENKMGAERTSYVLVNANGATGKVEIKQSAADVTLDVMPTNIYLPQAGGEKTVDITTNSTVYDVTMSEDVSWLKIVKAEEEIKLIAERNDTYQKRDVKLYAKSGNVTREIVVSQSGVQRYIVPINPGAPQDVHKIMEYELGRGSYLREYQTAVPAYGLEEMYTFITPSPIFTLIQYCSSDGVTPSQIITVGDGTKAIAAVKDRAFDRFLTEHGYVRSNSESDREYMNEKELLSLKVYISEKENNEGVNLTFTPVMKQIGEYKTFDKLPYYPLELLQSDDVKVAQIEQYEQRAGSKEEERTMNEDKNTEVSQLQYTLKKNTNPEAPYGRIHIFYTTDKDGYAPSKLGSVQIGALLFKDTNLGVWKYGNKWIATKEIQKKLGDEGFSYLRSSGNNHFFVRERDHLVIAVTCVSDNNTPTLALLYSYDPSVSGAGSKAVKAQARMVKNFMAAKEALKF</sequence>
<dbReference type="HOGENOM" id="CLU_509824_0_0_10"/>
<dbReference type="EMBL" id="ACVA01000045">
    <property type="protein sequence ID" value="EEX18268.1"/>
    <property type="molecule type" value="Genomic_DNA"/>
</dbReference>
<proteinExistence type="predicted"/>
<evidence type="ECO:0000313" key="2">
    <source>
        <dbReference type="EMBL" id="EEX18268.1"/>
    </source>
</evidence>
<feature type="domain" description="BACON" evidence="1">
    <location>
        <begin position="64"/>
        <end position="143"/>
    </location>
</feature>
<gene>
    <name evidence="2" type="ORF">HMPREF0973_01863</name>
</gene>
<reference evidence="2 3" key="1">
    <citation type="submission" date="2009-09" db="EMBL/GenBank/DDBJ databases">
        <authorList>
            <person name="Weinstock G."/>
            <person name="Sodergren E."/>
            <person name="Clifton S."/>
            <person name="Fulton L."/>
            <person name="Fulton B."/>
            <person name="Courtney L."/>
            <person name="Fronick C."/>
            <person name="Harrison M."/>
            <person name="Strong C."/>
            <person name="Farmer C."/>
            <person name="Delahaunty K."/>
            <person name="Markovic C."/>
            <person name="Hall O."/>
            <person name="Minx P."/>
            <person name="Tomlinson C."/>
            <person name="Mitreva M."/>
            <person name="Nelson J."/>
            <person name="Hou S."/>
            <person name="Wollam A."/>
            <person name="Pepin K.H."/>
            <person name="Johnson M."/>
            <person name="Bhonagiri V."/>
            <person name="Nash W.E."/>
            <person name="Warren W."/>
            <person name="Chinwalla A."/>
            <person name="Mardis E.R."/>
            <person name="Wilson R.K."/>
        </authorList>
    </citation>
    <scope>NUCLEOTIDE SEQUENCE [LARGE SCALE GENOMIC DNA]</scope>
    <source>
        <strain evidence="2 3">F0319</strain>
    </source>
</reference>
<protein>
    <recommendedName>
        <fullName evidence="1">BACON domain-containing protein</fullName>
    </recommendedName>
</protein>
<dbReference type="InterPro" id="IPR013783">
    <property type="entry name" value="Ig-like_fold"/>
</dbReference>
<dbReference type="CDD" id="cd14948">
    <property type="entry name" value="BACON"/>
    <property type="match status" value="2"/>
</dbReference>
<evidence type="ECO:0000259" key="1">
    <source>
        <dbReference type="Pfam" id="PF19190"/>
    </source>
</evidence>
<dbReference type="STRING" id="649761.HMPREF0973_01863"/>
<feature type="domain" description="BACON" evidence="1">
    <location>
        <begin position="148"/>
        <end position="229"/>
    </location>
</feature>
<dbReference type="Gene3D" id="2.60.40.10">
    <property type="entry name" value="Immunoglobulins"/>
    <property type="match status" value="2"/>
</dbReference>
<comment type="caution">
    <text evidence="2">The sequence shown here is derived from an EMBL/GenBank/DDBJ whole genome shotgun (WGS) entry which is preliminary data.</text>
</comment>
<organism evidence="2 3">
    <name type="scientific">Prevotella veroralis F0319</name>
    <dbReference type="NCBI Taxonomy" id="649761"/>
    <lineage>
        <taxon>Bacteria</taxon>
        <taxon>Pseudomonadati</taxon>
        <taxon>Bacteroidota</taxon>
        <taxon>Bacteroidia</taxon>
        <taxon>Bacteroidales</taxon>
        <taxon>Prevotellaceae</taxon>
        <taxon>Prevotella</taxon>
    </lineage>
</organism>
<dbReference type="InterPro" id="IPR024361">
    <property type="entry name" value="BACON"/>
</dbReference>
<accession>C9MQG3</accession>
<dbReference type="Proteomes" id="UP000003327">
    <property type="component" value="Unassembled WGS sequence"/>
</dbReference>
<keyword evidence="3" id="KW-1185">Reference proteome</keyword>
<evidence type="ECO:0000313" key="3">
    <source>
        <dbReference type="Proteomes" id="UP000003327"/>
    </source>
</evidence>